<dbReference type="EMBL" id="LAZR01000127">
    <property type="protein sequence ID" value="KKN88575.1"/>
    <property type="molecule type" value="Genomic_DNA"/>
</dbReference>
<dbReference type="InterPro" id="IPR035919">
    <property type="entry name" value="EAL_sf"/>
</dbReference>
<keyword evidence="2" id="KW-1133">Transmembrane helix</keyword>
<sequence length="653" mass="71677">MNVVKRSKEIDDSALAFTTAVAAAAAIIVALVLPALHFYYVYQYNIGSIESKTEINAKLISQLIGNNPRMWQFETLRIQELLVDTEHDTNTEVQRVFAKNGDLVAERATEAPLLGPIIRDSHPLYDAGVIVGRVEFERSLRPQLIQSFMVFLLSGLFGAGIFIALRAVPLRVLRKVIERASFLASHDALTNLPNRAVFQEWMAHTIADVERDGTPAAVLFLDLDHFKEVNDLLGHAAGDELLKQVSDRMSETLRQNDVLSRLGGDEFAIIQKRIAQPGGAAQLAQRLIAILSEPFDLFGQEAMIGASIGITMCEPGGRGDPAHLLQQADMALYRAKSGGRGNYQFFEEDMNRRLLERKMMEIDLRRALANDQLQLHFQPQIDLATSALIGVEALIRWNHPEQGWIAPDRFIPLAEETGLILPIGDWVIHTACRQARAWPSLKVAVNVSPVQFRRGDLVAVVRHALEESGMDAGRLELEITEGVLMQDTEATIAILTALKELGVKIAMDDFGTGYSSLSYLRRFPFDKIKIDRSFIADMGHDDHADSIISAVISLGRALGMKSNAEGVETIEQANLLRAQGCEEVQGFYFGRPMAGEHIDALVQSFQNGDAAAVATVAIASTADRATVSTQDNPPEIDTAEDAPISARAARAGA</sequence>
<feature type="region of interest" description="Disordered" evidence="1">
    <location>
        <begin position="625"/>
        <end position="653"/>
    </location>
</feature>
<dbReference type="AlphaFoldDB" id="A0A0F9U5U5"/>
<feature type="transmembrane region" description="Helical" evidence="2">
    <location>
        <begin position="148"/>
        <end position="168"/>
    </location>
</feature>
<keyword evidence="2" id="KW-0472">Membrane</keyword>
<dbReference type="SUPFAM" id="SSF141868">
    <property type="entry name" value="EAL domain-like"/>
    <property type="match status" value="1"/>
</dbReference>
<dbReference type="InterPro" id="IPR052155">
    <property type="entry name" value="Biofilm_reg_signaling"/>
</dbReference>
<dbReference type="CDD" id="cd01949">
    <property type="entry name" value="GGDEF"/>
    <property type="match status" value="1"/>
</dbReference>
<dbReference type="SMART" id="SM00267">
    <property type="entry name" value="GGDEF"/>
    <property type="match status" value="1"/>
</dbReference>
<dbReference type="SUPFAM" id="SSF55073">
    <property type="entry name" value="Nucleotide cyclase"/>
    <property type="match status" value="1"/>
</dbReference>
<feature type="domain" description="GGDEF" evidence="4">
    <location>
        <begin position="214"/>
        <end position="348"/>
    </location>
</feature>
<keyword evidence="2" id="KW-0812">Transmembrane</keyword>
<dbReference type="PROSITE" id="PS50887">
    <property type="entry name" value="GGDEF"/>
    <property type="match status" value="1"/>
</dbReference>
<gene>
    <name evidence="5" type="ORF">LCGC14_0246860</name>
</gene>
<accession>A0A0F9U5U5</accession>
<dbReference type="InterPro" id="IPR029787">
    <property type="entry name" value="Nucleotide_cyclase"/>
</dbReference>
<evidence type="ECO:0000313" key="5">
    <source>
        <dbReference type="EMBL" id="KKN88575.1"/>
    </source>
</evidence>
<dbReference type="Gene3D" id="3.30.70.270">
    <property type="match status" value="1"/>
</dbReference>
<name>A0A0F9U5U5_9ZZZZ</name>
<dbReference type="FunFam" id="3.30.70.270:FF:000001">
    <property type="entry name" value="Diguanylate cyclase domain protein"/>
    <property type="match status" value="1"/>
</dbReference>
<protein>
    <submittedName>
        <fullName evidence="5">Uncharacterized protein</fullName>
    </submittedName>
</protein>
<dbReference type="InterPro" id="IPR000160">
    <property type="entry name" value="GGDEF_dom"/>
</dbReference>
<evidence type="ECO:0000256" key="2">
    <source>
        <dbReference type="SAM" id="Phobius"/>
    </source>
</evidence>
<dbReference type="InterPro" id="IPR001633">
    <property type="entry name" value="EAL_dom"/>
</dbReference>
<dbReference type="FunFam" id="3.20.20.450:FF:000001">
    <property type="entry name" value="Cyclic di-GMP phosphodiesterase yahA"/>
    <property type="match status" value="1"/>
</dbReference>
<feature type="transmembrane region" description="Helical" evidence="2">
    <location>
        <begin position="20"/>
        <end position="42"/>
    </location>
</feature>
<organism evidence="5">
    <name type="scientific">marine sediment metagenome</name>
    <dbReference type="NCBI Taxonomy" id="412755"/>
    <lineage>
        <taxon>unclassified sequences</taxon>
        <taxon>metagenomes</taxon>
        <taxon>ecological metagenomes</taxon>
    </lineage>
</organism>
<reference evidence="5" key="1">
    <citation type="journal article" date="2015" name="Nature">
        <title>Complex archaea that bridge the gap between prokaryotes and eukaryotes.</title>
        <authorList>
            <person name="Spang A."/>
            <person name="Saw J.H."/>
            <person name="Jorgensen S.L."/>
            <person name="Zaremba-Niedzwiedzka K."/>
            <person name="Martijn J."/>
            <person name="Lind A.E."/>
            <person name="van Eijk R."/>
            <person name="Schleper C."/>
            <person name="Guy L."/>
            <person name="Ettema T.J."/>
        </authorList>
    </citation>
    <scope>NUCLEOTIDE SEQUENCE</scope>
</reference>
<dbReference type="PANTHER" id="PTHR44757">
    <property type="entry name" value="DIGUANYLATE CYCLASE DGCP"/>
    <property type="match status" value="1"/>
</dbReference>
<dbReference type="CDD" id="cd01948">
    <property type="entry name" value="EAL"/>
    <property type="match status" value="1"/>
</dbReference>
<evidence type="ECO:0000259" key="4">
    <source>
        <dbReference type="PROSITE" id="PS50887"/>
    </source>
</evidence>
<dbReference type="Pfam" id="PF00990">
    <property type="entry name" value="GGDEF"/>
    <property type="match status" value="1"/>
</dbReference>
<feature type="compositionally biased region" description="Low complexity" evidence="1">
    <location>
        <begin position="641"/>
        <end position="653"/>
    </location>
</feature>
<evidence type="ECO:0000256" key="1">
    <source>
        <dbReference type="SAM" id="MobiDB-lite"/>
    </source>
</evidence>
<dbReference type="PANTHER" id="PTHR44757:SF2">
    <property type="entry name" value="BIOFILM ARCHITECTURE MAINTENANCE PROTEIN MBAA"/>
    <property type="match status" value="1"/>
</dbReference>
<dbReference type="PROSITE" id="PS50883">
    <property type="entry name" value="EAL"/>
    <property type="match status" value="1"/>
</dbReference>
<dbReference type="NCBIfam" id="TIGR00254">
    <property type="entry name" value="GGDEF"/>
    <property type="match status" value="1"/>
</dbReference>
<proteinExistence type="predicted"/>
<evidence type="ECO:0000259" key="3">
    <source>
        <dbReference type="PROSITE" id="PS50883"/>
    </source>
</evidence>
<dbReference type="InterPro" id="IPR043128">
    <property type="entry name" value="Rev_trsase/Diguanyl_cyclase"/>
</dbReference>
<feature type="domain" description="EAL" evidence="3">
    <location>
        <begin position="357"/>
        <end position="606"/>
    </location>
</feature>
<comment type="caution">
    <text evidence="5">The sequence shown here is derived from an EMBL/GenBank/DDBJ whole genome shotgun (WGS) entry which is preliminary data.</text>
</comment>
<dbReference type="Gene3D" id="3.20.20.450">
    <property type="entry name" value="EAL domain"/>
    <property type="match status" value="1"/>
</dbReference>
<dbReference type="Pfam" id="PF00563">
    <property type="entry name" value="EAL"/>
    <property type="match status" value="1"/>
</dbReference>
<dbReference type="SMART" id="SM00052">
    <property type="entry name" value="EAL"/>
    <property type="match status" value="1"/>
</dbReference>